<reference evidence="4" key="1">
    <citation type="journal article" date="2019" name="Int. J. Syst. Evol. Microbiol.">
        <title>The Global Catalogue of Microorganisms (GCM) 10K type strain sequencing project: providing services to taxonomists for standard genome sequencing and annotation.</title>
        <authorList>
            <consortium name="The Broad Institute Genomics Platform"/>
            <consortium name="The Broad Institute Genome Sequencing Center for Infectious Disease"/>
            <person name="Wu L."/>
            <person name="Ma J."/>
        </authorList>
    </citation>
    <scope>NUCLEOTIDE SEQUENCE [LARGE SCALE GENOMIC DNA]</scope>
    <source>
        <strain evidence="4">KACC 11904</strain>
    </source>
</reference>
<dbReference type="PANTHER" id="PTHR11820:SF112">
    <property type="entry name" value="FUMARYLACETOACETATE HYDROLASE FAMILY PROTEIN (AFU_ORTHOLOGUE AFUA_1G02370)-RELATED"/>
    <property type="match status" value="1"/>
</dbReference>
<keyword evidence="4" id="KW-1185">Reference proteome</keyword>
<accession>A0ABW0K795</accession>
<dbReference type="GO" id="GO:0016787">
    <property type="term" value="F:hydrolase activity"/>
    <property type="evidence" value="ECO:0007669"/>
    <property type="project" value="UniProtKB-KW"/>
</dbReference>
<dbReference type="Pfam" id="PF01557">
    <property type="entry name" value="FAA_hydrolase"/>
    <property type="match status" value="1"/>
</dbReference>
<evidence type="ECO:0000259" key="2">
    <source>
        <dbReference type="Pfam" id="PF01557"/>
    </source>
</evidence>
<name>A0ABW0K795_9BACL</name>
<dbReference type="Proteomes" id="UP001596044">
    <property type="component" value="Unassembled WGS sequence"/>
</dbReference>
<protein>
    <submittedName>
        <fullName evidence="3">Fumarylacetoacetate hydrolase family protein</fullName>
    </submittedName>
</protein>
<gene>
    <name evidence="3" type="ORF">ACFPOG_13360</name>
</gene>
<feature type="domain" description="Fumarylacetoacetase-like C-terminal" evidence="2">
    <location>
        <begin position="2"/>
        <end position="60"/>
    </location>
</feature>
<dbReference type="Gene3D" id="3.90.850.10">
    <property type="entry name" value="Fumarylacetoacetase-like, C-terminal domain"/>
    <property type="match status" value="1"/>
</dbReference>
<dbReference type="PANTHER" id="PTHR11820">
    <property type="entry name" value="ACYLPYRUVASE"/>
    <property type="match status" value="1"/>
</dbReference>
<comment type="caution">
    <text evidence="3">The sequence shown here is derived from an EMBL/GenBank/DDBJ whole genome shotgun (WGS) entry which is preliminary data.</text>
</comment>
<organism evidence="3 4">
    <name type="scientific">Paenibacillus aestuarii</name>
    <dbReference type="NCBI Taxonomy" id="516965"/>
    <lineage>
        <taxon>Bacteria</taxon>
        <taxon>Bacillati</taxon>
        <taxon>Bacillota</taxon>
        <taxon>Bacilli</taxon>
        <taxon>Bacillales</taxon>
        <taxon>Paenibacillaceae</taxon>
        <taxon>Paenibacillus</taxon>
    </lineage>
</organism>
<proteinExistence type="predicted"/>
<dbReference type="InterPro" id="IPR036663">
    <property type="entry name" value="Fumarylacetoacetase_C_sf"/>
</dbReference>
<sequence length="66" mass="7279">MFNVPYLLSFLSRTITLQRGDIISSGTLFGVGMGRNPQVWLKDGDVTEIAIENIGLLTTTYQAETD</sequence>
<evidence type="ECO:0000313" key="4">
    <source>
        <dbReference type="Proteomes" id="UP001596044"/>
    </source>
</evidence>
<dbReference type="EMBL" id="JBHSMJ010000018">
    <property type="protein sequence ID" value="MFC5449250.1"/>
    <property type="molecule type" value="Genomic_DNA"/>
</dbReference>
<dbReference type="InterPro" id="IPR011234">
    <property type="entry name" value="Fumarylacetoacetase-like_C"/>
</dbReference>
<keyword evidence="1" id="KW-0479">Metal-binding</keyword>
<evidence type="ECO:0000256" key="1">
    <source>
        <dbReference type="ARBA" id="ARBA00022723"/>
    </source>
</evidence>
<keyword evidence="3" id="KW-0378">Hydrolase</keyword>
<dbReference type="RefSeq" id="WP_270879812.1">
    <property type="nucleotide sequence ID" value="NZ_JAQFVF010000026.1"/>
</dbReference>
<evidence type="ECO:0000313" key="3">
    <source>
        <dbReference type="EMBL" id="MFC5449250.1"/>
    </source>
</evidence>
<dbReference type="SUPFAM" id="SSF56529">
    <property type="entry name" value="FAH"/>
    <property type="match status" value="1"/>
</dbReference>